<dbReference type="PROSITE" id="PS50011">
    <property type="entry name" value="PROTEIN_KINASE_DOM"/>
    <property type="match status" value="1"/>
</dbReference>
<dbReference type="PIRSF" id="PIRSF000641">
    <property type="entry name" value="SRK"/>
    <property type="match status" value="1"/>
</dbReference>
<dbReference type="Pfam" id="PF01453">
    <property type="entry name" value="B_lectin"/>
    <property type="match status" value="1"/>
</dbReference>
<evidence type="ECO:0000256" key="3">
    <source>
        <dbReference type="ARBA" id="ARBA00022536"/>
    </source>
</evidence>
<evidence type="ECO:0000259" key="22">
    <source>
        <dbReference type="PROSITE" id="PS50927"/>
    </source>
</evidence>
<keyword evidence="8 17" id="KW-0418">Kinase</keyword>
<dbReference type="InterPro" id="IPR008271">
    <property type="entry name" value="Ser/Thr_kinase_AS"/>
</dbReference>
<dbReference type="InterPro" id="IPR003609">
    <property type="entry name" value="Pan_app"/>
</dbReference>
<reference evidence="24" key="2">
    <citation type="journal article" date="2023" name="Plants (Basel)">
        <title>Annotation of the Turnera subulata (Passifloraceae) Draft Genome Reveals the S-Locus Evolved after the Divergence of Turneroideae from Passifloroideae in a Stepwise Manner.</title>
        <authorList>
            <person name="Henning P.M."/>
            <person name="Roalson E.H."/>
            <person name="Mir W."/>
            <person name="McCubbin A.G."/>
            <person name="Shore J.S."/>
        </authorList>
    </citation>
    <scope>NUCLEOTIDE SEQUENCE</scope>
    <source>
        <strain evidence="24">F60SS</strain>
    </source>
</reference>
<dbReference type="Gene3D" id="2.90.10.10">
    <property type="entry name" value="Bulb-type lectin domain"/>
    <property type="match status" value="2"/>
</dbReference>
<dbReference type="EC" id="2.7.11.1" evidence="17"/>
<dbReference type="CDD" id="cd00053">
    <property type="entry name" value="EGF"/>
    <property type="match status" value="1"/>
</dbReference>
<dbReference type="InterPro" id="IPR024171">
    <property type="entry name" value="SRK-like_kinase"/>
</dbReference>
<dbReference type="InterPro" id="IPR000858">
    <property type="entry name" value="S_locus_glycoprot_dom"/>
</dbReference>
<dbReference type="SUPFAM" id="SSF51110">
    <property type="entry name" value="alpha-D-mannose-specific plant lectins"/>
    <property type="match status" value="1"/>
</dbReference>
<keyword evidence="9 17" id="KW-0067">ATP-binding</keyword>
<gene>
    <name evidence="24" type="ORF">Tsubulata_040671</name>
</gene>
<dbReference type="FunFam" id="1.10.510.10:FF:000537">
    <property type="entry name" value="Putative receptor-like protein kinase"/>
    <property type="match status" value="1"/>
</dbReference>
<dbReference type="SMART" id="SM00473">
    <property type="entry name" value="PAN_AP"/>
    <property type="match status" value="1"/>
</dbReference>
<dbReference type="CDD" id="cd00028">
    <property type="entry name" value="B_lectin"/>
    <property type="match status" value="1"/>
</dbReference>
<feature type="chain" id="PRO_5040143251" description="Receptor-like serine/threonine-protein kinase" evidence="20">
    <location>
        <begin position="24"/>
        <end position="808"/>
    </location>
</feature>
<evidence type="ECO:0000256" key="5">
    <source>
        <dbReference type="ARBA" id="ARBA00022692"/>
    </source>
</evidence>
<evidence type="ECO:0000256" key="9">
    <source>
        <dbReference type="ARBA" id="ARBA00022840"/>
    </source>
</evidence>
<evidence type="ECO:0000256" key="19">
    <source>
        <dbReference type="SAM" id="Phobius"/>
    </source>
</evidence>
<dbReference type="PANTHER" id="PTHR47974:SF3">
    <property type="entry name" value="RECEPTOR-LIKE SERINE_THREONINE-PROTEIN KINASE"/>
    <property type="match status" value="1"/>
</dbReference>
<accession>A0A9Q0F2J8</accession>
<dbReference type="InterPro" id="IPR036426">
    <property type="entry name" value="Bulb-type_lectin_dom_sf"/>
</dbReference>
<comment type="catalytic activity">
    <reaction evidence="15 17">
        <text>L-threonyl-[protein] + ATP = O-phospho-L-threonyl-[protein] + ADP + H(+)</text>
        <dbReference type="Rhea" id="RHEA:46608"/>
        <dbReference type="Rhea" id="RHEA-COMP:11060"/>
        <dbReference type="Rhea" id="RHEA-COMP:11605"/>
        <dbReference type="ChEBI" id="CHEBI:15378"/>
        <dbReference type="ChEBI" id="CHEBI:30013"/>
        <dbReference type="ChEBI" id="CHEBI:30616"/>
        <dbReference type="ChEBI" id="CHEBI:61977"/>
        <dbReference type="ChEBI" id="CHEBI:456216"/>
        <dbReference type="EC" id="2.7.11.1"/>
    </reaction>
</comment>
<evidence type="ECO:0000256" key="20">
    <source>
        <dbReference type="SAM" id="SignalP"/>
    </source>
</evidence>
<comment type="caution">
    <text evidence="24">The sequence shown here is derived from an EMBL/GenBank/DDBJ whole genome shotgun (WGS) entry which is preliminary data.</text>
</comment>
<dbReference type="FunFam" id="3.30.200.20:FF:000059">
    <property type="entry name" value="S-receptor-like serine/threonine-protein kinase"/>
    <property type="match status" value="1"/>
</dbReference>
<feature type="binding site" evidence="18">
    <location>
        <position position="547"/>
    </location>
    <ligand>
        <name>ATP</name>
        <dbReference type="ChEBI" id="CHEBI:30616"/>
    </ligand>
</feature>
<evidence type="ECO:0000256" key="14">
    <source>
        <dbReference type="ARBA" id="ARBA00023180"/>
    </source>
</evidence>
<dbReference type="PROSITE" id="PS50927">
    <property type="entry name" value="BULB_LECTIN"/>
    <property type="match status" value="1"/>
</dbReference>
<keyword evidence="12" id="KW-1015">Disulfide bond</keyword>
<comment type="subcellular location">
    <subcellularLocation>
        <location evidence="1">Membrane</location>
        <topology evidence="1">Single-pass type I membrane protein</topology>
    </subcellularLocation>
</comment>
<keyword evidence="4 17" id="KW-0808">Transferase</keyword>
<sequence length="808" mass="91463">MSAPYRLLLVLSTLIISPPFSSSTSHDTLGEGSRLAVKNPDHVLVSANNVFSAGFYPVGDNAYCFGIWFNDPSCPHNCTLVWMANRDIPVNGRRSTLSLLKTGNLVLTDAGKTVVWSTDTSSSSSLSLRLLNSGNLVLVTEEGVVMWQSFDSPTDTLLPGQLLTRDMRLVSSRSRSNFSSGFYKLTFDDDNVLRLIYDGPDLSSVMWPDHWLRSFQAGRTEYNSSRIAVFDSYGNFTSSDNLTFYSSDYGAIRQRRLTVDFDGNLRMYSRHDWRSSWVVSWQVFAHPCKIHGTCGPNGMCKYIPSIGRTCSCLPGFKMKDLTDWSLGCEPEFNASCAPTDSTFHRLSHTESYGYDIQFYINYTLDMCKELCLQRCDCKGFVFKYIFQNYPDYIPYCLPKSQLLNGYRSPNFRGDLYVKVPKTSEFSNDWPANEIKLDCSAGGVEHLNRKYEKSQGNGSITILLWFVSAVGILEALGMVSVWFFMIRTRQNRVAARSQGYVLAGTGFKRFTYAEMRKATRNFREEIGRGASGIVYKGMLDDHRVAAIKRLDDANEGEAEFLAEISIIGKINHMNLIEMWGYCAEGKHRLLVYEYMEHGSLAANLSSKTLDWKKRYQIVVGAAKGLAYLHEECLEWVLHCDVKPQNILLDSTFQPKVSDFGLSRLLNRGDLDNPSFSRIRGTRGYMAPEWLRKQSITSKVDVYSFGVVVLETVTGKNLAMQVKNADSKEEADRRKLLEEIRDMKYGGVSDALIKQFVDPDMGPDFDITKVKTLLRVALNCVKQDKNSRPTMSQVVQMLLYQKDDDQQQNL</sequence>
<dbReference type="PANTHER" id="PTHR47974">
    <property type="entry name" value="OS07G0415500 PROTEIN"/>
    <property type="match status" value="1"/>
</dbReference>
<evidence type="ECO:0000256" key="1">
    <source>
        <dbReference type="ARBA" id="ARBA00004479"/>
    </source>
</evidence>
<dbReference type="PROSITE" id="PS00108">
    <property type="entry name" value="PROTEIN_KINASE_ST"/>
    <property type="match status" value="1"/>
</dbReference>
<dbReference type="OrthoDB" id="619632at2759"/>
<dbReference type="EMBL" id="JAKUCV010007350">
    <property type="protein sequence ID" value="KAJ4823833.1"/>
    <property type="molecule type" value="Genomic_DNA"/>
</dbReference>
<keyword evidence="3" id="KW-0245">EGF-like domain</keyword>
<comment type="similarity">
    <text evidence="17">Belongs to the protein kinase superfamily. Ser/Thr protein kinase family.</text>
</comment>
<keyword evidence="6 20" id="KW-0732">Signal</keyword>
<feature type="domain" description="Bulb-type lectin" evidence="22">
    <location>
        <begin position="20"/>
        <end position="151"/>
    </location>
</feature>
<evidence type="ECO:0000259" key="23">
    <source>
        <dbReference type="PROSITE" id="PS50948"/>
    </source>
</evidence>
<dbReference type="SMART" id="SM00220">
    <property type="entry name" value="S_TKc"/>
    <property type="match status" value="1"/>
</dbReference>
<comment type="catalytic activity">
    <reaction evidence="16 17">
        <text>L-seryl-[protein] + ATP = O-phospho-L-seryl-[protein] + ADP + H(+)</text>
        <dbReference type="Rhea" id="RHEA:17989"/>
        <dbReference type="Rhea" id="RHEA-COMP:9863"/>
        <dbReference type="Rhea" id="RHEA-COMP:11604"/>
        <dbReference type="ChEBI" id="CHEBI:15378"/>
        <dbReference type="ChEBI" id="CHEBI:29999"/>
        <dbReference type="ChEBI" id="CHEBI:30616"/>
        <dbReference type="ChEBI" id="CHEBI:83421"/>
        <dbReference type="ChEBI" id="CHEBI:456216"/>
        <dbReference type="EC" id="2.7.11.1"/>
    </reaction>
</comment>
<dbReference type="GO" id="GO:0016020">
    <property type="term" value="C:membrane"/>
    <property type="evidence" value="ECO:0007669"/>
    <property type="project" value="UniProtKB-SubCell"/>
</dbReference>
<dbReference type="InterPro" id="IPR011009">
    <property type="entry name" value="Kinase-like_dom_sf"/>
</dbReference>
<evidence type="ECO:0000256" key="16">
    <source>
        <dbReference type="ARBA" id="ARBA00048679"/>
    </source>
</evidence>
<evidence type="ECO:0000259" key="21">
    <source>
        <dbReference type="PROSITE" id="PS50011"/>
    </source>
</evidence>
<name>A0A9Q0F2J8_9ROSI</name>
<dbReference type="GO" id="GO:0005524">
    <property type="term" value="F:ATP binding"/>
    <property type="evidence" value="ECO:0007669"/>
    <property type="project" value="UniProtKB-UniRule"/>
</dbReference>
<keyword evidence="13" id="KW-0675">Receptor</keyword>
<reference evidence="24" key="1">
    <citation type="submission" date="2022-02" db="EMBL/GenBank/DDBJ databases">
        <authorList>
            <person name="Henning P.M."/>
            <person name="McCubbin A.G."/>
            <person name="Shore J.S."/>
        </authorList>
    </citation>
    <scope>NUCLEOTIDE SEQUENCE</scope>
    <source>
        <strain evidence="24">F60SS</strain>
        <tissue evidence="24">Leaves</tissue>
    </source>
</reference>
<dbReference type="SMART" id="SM00108">
    <property type="entry name" value="B_lectin"/>
    <property type="match status" value="1"/>
</dbReference>
<dbReference type="PROSITE" id="PS50948">
    <property type="entry name" value="PAN"/>
    <property type="match status" value="1"/>
</dbReference>
<evidence type="ECO:0000256" key="8">
    <source>
        <dbReference type="ARBA" id="ARBA00022777"/>
    </source>
</evidence>
<dbReference type="FunFam" id="2.90.10.10:FF:000017">
    <property type="entry name" value="Putative receptor protein kinase ZmPK1"/>
    <property type="match status" value="1"/>
</dbReference>
<dbReference type="SUPFAM" id="SSF56112">
    <property type="entry name" value="Protein kinase-like (PK-like)"/>
    <property type="match status" value="1"/>
</dbReference>
<feature type="signal peptide" evidence="20">
    <location>
        <begin position="1"/>
        <end position="23"/>
    </location>
</feature>
<keyword evidence="11 19" id="KW-0472">Membrane</keyword>
<dbReference type="CDD" id="cd14066">
    <property type="entry name" value="STKc_IRAK"/>
    <property type="match status" value="1"/>
</dbReference>
<dbReference type="Pfam" id="PF00954">
    <property type="entry name" value="S_locus_glycop"/>
    <property type="match status" value="1"/>
</dbReference>
<evidence type="ECO:0000313" key="25">
    <source>
        <dbReference type="Proteomes" id="UP001141552"/>
    </source>
</evidence>
<dbReference type="Gene3D" id="3.30.200.20">
    <property type="entry name" value="Phosphorylase Kinase, domain 1"/>
    <property type="match status" value="1"/>
</dbReference>
<dbReference type="Pfam" id="PF00069">
    <property type="entry name" value="Pkinase"/>
    <property type="match status" value="1"/>
</dbReference>
<evidence type="ECO:0000256" key="18">
    <source>
        <dbReference type="PROSITE-ProRule" id="PRU10141"/>
    </source>
</evidence>
<organism evidence="24 25">
    <name type="scientific">Turnera subulata</name>
    <dbReference type="NCBI Taxonomy" id="218843"/>
    <lineage>
        <taxon>Eukaryota</taxon>
        <taxon>Viridiplantae</taxon>
        <taxon>Streptophyta</taxon>
        <taxon>Embryophyta</taxon>
        <taxon>Tracheophyta</taxon>
        <taxon>Spermatophyta</taxon>
        <taxon>Magnoliopsida</taxon>
        <taxon>eudicotyledons</taxon>
        <taxon>Gunneridae</taxon>
        <taxon>Pentapetalae</taxon>
        <taxon>rosids</taxon>
        <taxon>fabids</taxon>
        <taxon>Malpighiales</taxon>
        <taxon>Passifloraceae</taxon>
        <taxon>Turnera</taxon>
    </lineage>
</organism>
<evidence type="ECO:0000256" key="7">
    <source>
        <dbReference type="ARBA" id="ARBA00022741"/>
    </source>
</evidence>
<evidence type="ECO:0000256" key="4">
    <source>
        <dbReference type="ARBA" id="ARBA00022679"/>
    </source>
</evidence>
<evidence type="ECO:0000256" key="10">
    <source>
        <dbReference type="ARBA" id="ARBA00022989"/>
    </source>
</evidence>
<keyword evidence="10 19" id="KW-1133">Transmembrane helix</keyword>
<keyword evidence="2 17" id="KW-0723">Serine/threonine-protein kinase</keyword>
<dbReference type="CDD" id="cd01098">
    <property type="entry name" value="PAN_AP_plant"/>
    <property type="match status" value="1"/>
</dbReference>
<dbReference type="InterPro" id="IPR000719">
    <property type="entry name" value="Prot_kinase_dom"/>
</dbReference>
<dbReference type="Proteomes" id="UP001141552">
    <property type="component" value="Unassembled WGS sequence"/>
</dbReference>
<dbReference type="InterPro" id="IPR001480">
    <property type="entry name" value="Bulb-type_lectin_dom"/>
</dbReference>
<dbReference type="InterPro" id="IPR017441">
    <property type="entry name" value="Protein_kinase_ATP_BS"/>
</dbReference>
<dbReference type="GO" id="GO:0048544">
    <property type="term" value="P:recognition of pollen"/>
    <property type="evidence" value="ECO:0007669"/>
    <property type="project" value="InterPro"/>
</dbReference>
<evidence type="ECO:0000256" key="12">
    <source>
        <dbReference type="ARBA" id="ARBA00023157"/>
    </source>
</evidence>
<evidence type="ECO:0000256" key="13">
    <source>
        <dbReference type="ARBA" id="ARBA00023170"/>
    </source>
</evidence>
<dbReference type="AlphaFoldDB" id="A0A9Q0F2J8"/>
<protein>
    <recommendedName>
        <fullName evidence="17">Receptor-like serine/threonine-protein kinase</fullName>
        <ecNumber evidence="17">2.7.11.1</ecNumber>
    </recommendedName>
</protein>
<proteinExistence type="inferred from homology"/>
<keyword evidence="7 17" id="KW-0547">Nucleotide-binding</keyword>
<evidence type="ECO:0000256" key="15">
    <source>
        <dbReference type="ARBA" id="ARBA00047899"/>
    </source>
</evidence>
<feature type="domain" description="Protein kinase" evidence="21">
    <location>
        <begin position="519"/>
        <end position="798"/>
    </location>
</feature>
<dbReference type="Gene3D" id="1.10.510.10">
    <property type="entry name" value="Transferase(Phosphotransferase) domain 1"/>
    <property type="match status" value="1"/>
</dbReference>
<dbReference type="PROSITE" id="PS00107">
    <property type="entry name" value="PROTEIN_KINASE_ATP"/>
    <property type="match status" value="1"/>
</dbReference>
<dbReference type="GO" id="GO:0004674">
    <property type="term" value="F:protein serine/threonine kinase activity"/>
    <property type="evidence" value="ECO:0007669"/>
    <property type="project" value="UniProtKB-KW"/>
</dbReference>
<evidence type="ECO:0000256" key="17">
    <source>
        <dbReference type="PIRNR" id="PIRNR000641"/>
    </source>
</evidence>
<feature type="transmembrane region" description="Helical" evidence="19">
    <location>
        <begin position="461"/>
        <end position="485"/>
    </location>
</feature>
<evidence type="ECO:0000256" key="11">
    <source>
        <dbReference type="ARBA" id="ARBA00023136"/>
    </source>
</evidence>
<keyword evidence="25" id="KW-1185">Reference proteome</keyword>
<feature type="domain" description="Apple" evidence="23">
    <location>
        <begin position="336"/>
        <end position="420"/>
    </location>
</feature>
<keyword evidence="5 19" id="KW-0812">Transmembrane</keyword>
<evidence type="ECO:0000256" key="2">
    <source>
        <dbReference type="ARBA" id="ARBA00022527"/>
    </source>
</evidence>
<evidence type="ECO:0000256" key="6">
    <source>
        <dbReference type="ARBA" id="ARBA00022729"/>
    </source>
</evidence>
<evidence type="ECO:0000313" key="24">
    <source>
        <dbReference type="EMBL" id="KAJ4823833.1"/>
    </source>
</evidence>
<keyword evidence="14" id="KW-0325">Glycoprotein</keyword>